<keyword evidence="3" id="KW-1185">Reference proteome</keyword>
<sequence>MLGAAALVVVLLVGAGATVLLLGGGASGPHPGLAEGRSEAGDIDGVQTFDGLSMNHVTGTVDYPQNPPVGGDHAAVWLNCGVYAEEVPAENAVHSLEHGVVWITYDPTIDDGQVDLLTGLYRPGSYLLVSPVPGLPAPVVASAWGKQLGVDDAGDPRLQEFIARYEQGPQTPEPGAPCSEGMGEPSVGEAGSIGV</sequence>
<organism evidence="2 3">
    <name type="scientific">Marinactinospora thermotolerans DSM 45154</name>
    <dbReference type="NCBI Taxonomy" id="1122192"/>
    <lineage>
        <taxon>Bacteria</taxon>
        <taxon>Bacillati</taxon>
        <taxon>Actinomycetota</taxon>
        <taxon>Actinomycetes</taxon>
        <taxon>Streptosporangiales</taxon>
        <taxon>Nocardiopsidaceae</taxon>
        <taxon>Marinactinospora</taxon>
    </lineage>
</organism>
<proteinExistence type="predicted"/>
<feature type="region of interest" description="Disordered" evidence="1">
    <location>
        <begin position="167"/>
        <end position="195"/>
    </location>
</feature>
<evidence type="ECO:0000313" key="2">
    <source>
        <dbReference type="EMBL" id="SKA31186.1"/>
    </source>
</evidence>
<evidence type="ECO:0008006" key="4">
    <source>
        <dbReference type="Google" id="ProtNLM"/>
    </source>
</evidence>
<gene>
    <name evidence="2" type="ORF">SAMN02745673_03904</name>
</gene>
<dbReference type="STRING" id="1122192.SAMN02745673_03904"/>
<dbReference type="Pfam" id="PF11303">
    <property type="entry name" value="DUF3105"/>
    <property type="match status" value="1"/>
</dbReference>
<name>A0A1T4SSQ3_9ACTN</name>
<evidence type="ECO:0000256" key="1">
    <source>
        <dbReference type="SAM" id="MobiDB-lite"/>
    </source>
</evidence>
<dbReference type="EMBL" id="FUWS01000011">
    <property type="protein sequence ID" value="SKA31186.1"/>
    <property type="molecule type" value="Genomic_DNA"/>
</dbReference>
<dbReference type="AlphaFoldDB" id="A0A1T4SSQ3"/>
<reference evidence="2 3" key="1">
    <citation type="submission" date="2017-02" db="EMBL/GenBank/DDBJ databases">
        <authorList>
            <person name="Peterson S.W."/>
        </authorList>
    </citation>
    <scope>NUCLEOTIDE SEQUENCE [LARGE SCALE GENOMIC DNA]</scope>
    <source>
        <strain evidence="2 3">DSM 45154</strain>
    </source>
</reference>
<accession>A0A1T4SSQ3</accession>
<evidence type="ECO:0000313" key="3">
    <source>
        <dbReference type="Proteomes" id="UP000190637"/>
    </source>
</evidence>
<dbReference type="InterPro" id="IPR021454">
    <property type="entry name" value="DUF3105"/>
</dbReference>
<dbReference type="RefSeq" id="WP_235001106.1">
    <property type="nucleotide sequence ID" value="NZ_FUWS01000011.1"/>
</dbReference>
<protein>
    <recommendedName>
        <fullName evidence="4">DUF3105 domain-containing protein</fullName>
    </recommendedName>
</protein>
<dbReference type="Proteomes" id="UP000190637">
    <property type="component" value="Unassembled WGS sequence"/>
</dbReference>